<accession>A0ACC1KYC7</accession>
<organism evidence="1 2">
    <name type="scientific">Coemansia furcata</name>
    <dbReference type="NCBI Taxonomy" id="417177"/>
    <lineage>
        <taxon>Eukaryota</taxon>
        <taxon>Fungi</taxon>
        <taxon>Fungi incertae sedis</taxon>
        <taxon>Zoopagomycota</taxon>
        <taxon>Kickxellomycotina</taxon>
        <taxon>Kickxellomycetes</taxon>
        <taxon>Kickxellales</taxon>
        <taxon>Kickxellaceae</taxon>
        <taxon>Coemansia</taxon>
    </lineage>
</organism>
<keyword evidence="2" id="KW-1185">Reference proteome</keyword>
<name>A0ACC1KYC7_9FUNG</name>
<evidence type="ECO:0000313" key="2">
    <source>
        <dbReference type="Proteomes" id="UP001140096"/>
    </source>
</evidence>
<dbReference type="EMBL" id="JANBUP010003401">
    <property type="protein sequence ID" value="KAJ2796874.1"/>
    <property type="molecule type" value="Genomic_DNA"/>
</dbReference>
<feature type="non-terminal residue" evidence="1">
    <location>
        <position position="369"/>
    </location>
</feature>
<evidence type="ECO:0000313" key="1">
    <source>
        <dbReference type="EMBL" id="KAJ2796874.1"/>
    </source>
</evidence>
<comment type="caution">
    <text evidence="1">The sequence shown here is derived from an EMBL/GenBank/DDBJ whole genome shotgun (WGS) entry which is preliminary data.</text>
</comment>
<dbReference type="Proteomes" id="UP001140096">
    <property type="component" value="Unassembled WGS sequence"/>
</dbReference>
<reference evidence="1" key="1">
    <citation type="submission" date="2022-07" db="EMBL/GenBank/DDBJ databases">
        <title>Phylogenomic reconstructions and comparative analyses of Kickxellomycotina fungi.</title>
        <authorList>
            <person name="Reynolds N.K."/>
            <person name="Stajich J.E."/>
            <person name="Barry K."/>
            <person name="Grigoriev I.V."/>
            <person name="Crous P."/>
            <person name="Smith M.E."/>
        </authorList>
    </citation>
    <scope>NUCLEOTIDE SEQUENCE</scope>
    <source>
        <strain evidence="1">CBS 102833</strain>
    </source>
</reference>
<sequence length="369" mass="38330">MACVTSSVAAPAASIVAPSSSTRAVGSIFAANLACNPSLSAPLSASLHSPPAAPLASAQSISQLYSTSFSLPPGTTTTTTTVSTLSRPPPSLQLFVALTAEGATADPGSGHIDQDIDIDIDMEGDMYAGPGQDSDVGSDDHARPSASQATAGIVTAPGSRQPPLHGHSLSESQISPIRSLTALALSPTQSPLRTPRVGRSSAAATQQLGPVLDASAQRELLHRVEEIQRYCDDLRQVQAHQESKIRSLEATVRRFSDVTSPLSSHQFTPAATSSAAAQMVSAAASPPLPQSASIDERMSLHYQHHHQRAMMPPAFAPLTAASARGLQPIPHLPPIQAPMPLLSSTSIHRASDVDNMSEGAQYSHPPQPT</sequence>
<proteinExistence type="predicted"/>
<gene>
    <name evidence="1" type="ORF">H4S07_006094</name>
</gene>
<protein>
    <submittedName>
        <fullName evidence="1">Uncharacterized protein</fullName>
    </submittedName>
</protein>